<sequence>MFIAMLIIAGFIVFFGYALSEGKKQEEKQKEGKKSDRKNLDQYDLDFSPNKSYINPDGKMKIAFNSENELFKIYRVSPNGAIHEVAIPFDKIVDSEILIDDTTVMKASRGQQVAGALIGGAIAGGVGAIIGGSSPNTTGINTVKRIRLKITNEDFENPVYYIDFLPTRDKLNRRINKGWNKEDSTVSYALKKAEYWQGVLELAIRKTNQVAH</sequence>
<dbReference type="EMBL" id="CP065647">
    <property type="protein sequence ID" value="QPR71041.1"/>
    <property type="molecule type" value="Genomic_DNA"/>
</dbReference>
<dbReference type="Proteomes" id="UP000595038">
    <property type="component" value="Chromosome"/>
</dbReference>
<name>A0AB37GLS0_BACLI</name>
<protein>
    <submittedName>
        <fullName evidence="1">Immunity protein</fullName>
    </submittedName>
</protein>
<evidence type="ECO:0000313" key="1">
    <source>
        <dbReference type="EMBL" id="QPR71041.1"/>
    </source>
</evidence>
<evidence type="ECO:0000313" key="2">
    <source>
        <dbReference type="Proteomes" id="UP000595038"/>
    </source>
</evidence>
<accession>A0AB37GLS0</accession>
<dbReference type="RefSeq" id="WP_142782673.1">
    <property type="nucleotide sequence ID" value="NZ_CP033218.1"/>
</dbReference>
<reference evidence="1 2" key="1">
    <citation type="submission" date="2020-12" db="EMBL/GenBank/DDBJ databases">
        <title>FDA dAtabase for Regulatory Grade micrObial Sequences (FDA-ARGOS): Supporting development and validation of Infectious Disease Dx tests.</title>
        <authorList>
            <person name="Nelson B."/>
            <person name="Plummer A."/>
            <person name="Tallon L."/>
            <person name="Sadzewicz L."/>
            <person name="Zhao X."/>
            <person name="Boylan J."/>
            <person name="Ott S."/>
            <person name="Bowen H."/>
            <person name="Vavikolanu K."/>
            <person name="Mehta A."/>
            <person name="Aluvathingal J."/>
            <person name="Nadendla S."/>
            <person name="Myers T."/>
            <person name="Yan Y."/>
            <person name="Sichtig H."/>
        </authorList>
    </citation>
    <scope>NUCLEOTIDE SEQUENCE [LARGE SCALE GENOMIC DNA]</scope>
    <source>
        <strain evidence="1 2">FDAARGOS_923</strain>
    </source>
</reference>
<proteinExistence type="predicted"/>
<gene>
    <name evidence="1" type="ORF">I6G80_14410</name>
</gene>
<dbReference type="AlphaFoldDB" id="A0AB37GLS0"/>
<organism evidence="1 2">
    <name type="scientific">Bacillus licheniformis</name>
    <dbReference type="NCBI Taxonomy" id="1402"/>
    <lineage>
        <taxon>Bacteria</taxon>
        <taxon>Bacillati</taxon>
        <taxon>Bacillota</taxon>
        <taxon>Bacilli</taxon>
        <taxon>Bacillales</taxon>
        <taxon>Bacillaceae</taxon>
        <taxon>Bacillus</taxon>
    </lineage>
</organism>